<dbReference type="Gene3D" id="1.10.10.10">
    <property type="entry name" value="Winged helix-like DNA-binding domain superfamily/Winged helix DNA-binding domain"/>
    <property type="match status" value="1"/>
</dbReference>
<keyword evidence="3" id="KW-0804">Transcription</keyword>
<dbReference type="PANTHER" id="PTHR38445:SF9">
    <property type="entry name" value="HTH-TYPE TRANSCRIPTIONAL REPRESSOR YTRA"/>
    <property type="match status" value="1"/>
</dbReference>
<dbReference type="EMBL" id="VWOX01000005">
    <property type="protein sequence ID" value="KAA5543907.1"/>
    <property type="molecule type" value="Genomic_DNA"/>
</dbReference>
<sequence length="125" mass="13625">MQIVTGGKSPIYRQVVDQVRSGIAAGKLTVGDPLPSVRGLAAELVVNPNTIAKAYSILVSEGAVESHQGRGFFVAEQRNIYTKAERLRRLEEALRPAIAEALSLGFDEQELLAQTSKHFHRLTKA</sequence>
<dbReference type="InterPro" id="IPR036388">
    <property type="entry name" value="WH-like_DNA-bd_sf"/>
</dbReference>
<dbReference type="PANTHER" id="PTHR38445">
    <property type="entry name" value="HTH-TYPE TRANSCRIPTIONAL REPRESSOR YTRA"/>
    <property type="match status" value="1"/>
</dbReference>
<dbReference type="SMART" id="SM00345">
    <property type="entry name" value="HTH_GNTR"/>
    <property type="match status" value="1"/>
</dbReference>
<reference evidence="5 6" key="1">
    <citation type="submission" date="2019-08" db="EMBL/GenBank/DDBJ databases">
        <authorList>
            <person name="Dhanesh K."/>
            <person name="Kumar G."/>
            <person name="Sasikala C."/>
            <person name="Venkata Ramana C."/>
        </authorList>
    </citation>
    <scope>NUCLEOTIDE SEQUENCE [LARGE SCALE GENOMIC DNA]</scope>
    <source>
        <strain evidence="5 6">JC645</strain>
    </source>
</reference>
<dbReference type="GO" id="GO:0003700">
    <property type="term" value="F:DNA-binding transcription factor activity"/>
    <property type="evidence" value="ECO:0007669"/>
    <property type="project" value="InterPro"/>
</dbReference>
<evidence type="ECO:0000256" key="1">
    <source>
        <dbReference type="ARBA" id="ARBA00023015"/>
    </source>
</evidence>
<proteinExistence type="predicted"/>
<dbReference type="CDD" id="cd07377">
    <property type="entry name" value="WHTH_GntR"/>
    <property type="match status" value="1"/>
</dbReference>
<organism evidence="5 6">
    <name type="scientific">Roseiconus nitratireducens</name>
    <dbReference type="NCBI Taxonomy" id="2605748"/>
    <lineage>
        <taxon>Bacteria</taxon>
        <taxon>Pseudomonadati</taxon>
        <taxon>Planctomycetota</taxon>
        <taxon>Planctomycetia</taxon>
        <taxon>Pirellulales</taxon>
        <taxon>Pirellulaceae</taxon>
        <taxon>Roseiconus</taxon>
    </lineage>
</organism>
<comment type="caution">
    <text evidence="5">The sequence shown here is derived from an EMBL/GenBank/DDBJ whole genome shotgun (WGS) entry which is preliminary data.</text>
</comment>
<dbReference type="Pfam" id="PF00392">
    <property type="entry name" value="GntR"/>
    <property type="match status" value="1"/>
</dbReference>
<protein>
    <submittedName>
        <fullName evidence="5">GntR family transcriptional regulator</fullName>
    </submittedName>
</protein>
<keyword evidence="2" id="KW-0238">DNA-binding</keyword>
<dbReference type="Proteomes" id="UP000324479">
    <property type="component" value="Unassembled WGS sequence"/>
</dbReference>
<accession>A0A5M6D8Q4</accession>
<name>A0A5M6D8Q4_9BACT</name>
<evidence type="ECO:0000256" key="2">
    <source>
        <dbReference type="ARBA" id="ARBA00023125"/>
    </source>
</evidence>
<gene>
    <name evidence="5" type="ORF">FYK55_11290</name>
</gene>
<evidence type="ECO:0000313" key="6">
    <source>
        <dbReference type="Proteomes" id="UP000324479"/>
    </source>
</evidence>
<evidence type="ECO:0000256" key="3">
    <source>
        <dbReference type="ARBA" id="ARBA00023163"/>
    </source>
</evidence>
<dbReference type="AlphaFoldDB" id="A0A5M6D8Q4"/>
<dbReference type="PROSITE" id="PS50949">
    <property type="entry name" value="HTH_GNTR"/>
    <property type="match status" value="1"/>
</dbReference>
<feature type="domain" description="HTH gntR-type" evidence="4">
    <location>
        <begin position="9"/>
        <end position="77"/>
    </location>
</feature>
<evidence type="ECO:0000259" key="4">
    <source>
        <dbReference type="PROSITE" id="PS50949"/>
    </source>
</evidence>
<dbReference type="InterPro" id="IPR000524">
    <property type="entry name" value="Tscrpt_reg_HTH_GntR"/>
</dbReference>
<dbReference type="InterPro" id="IPR036390">
    <property type="entry name" value="WH_DNA-bd_sf"/>
</dbReference>
<keyword evidence="6" id="KW-1185">Reference proteome</keyword>
<dbReference type="SUPFAM" id="SSF46785">
    <property type="entry name" value="Winged helix' DNA-binding domain"/>
    <property type="match status" value="1"/>
</dbReference>
<dbReference type="GO" id="GO:0003677">
    <property type="term" value="F:DNA binding"/>
    <property type="evidence" value="ECO:0007669"/>
    <property type="project" value="UniProtKB-KW"/>
</dbReference>
<keyword evidence="1" id="KW-0805">Transcription regulation</keyword>
<evidence type="ECO:0000313" key="5">
    <source>
        <dbReference type="EMBL" id="KAA5543907.1"/>
    </source>
</evidence>